<feature type="domain" description="Nephrocystin 3-like N-terminal" evidence="2">
    <location>
        <begin position="49"/>
        <end position="84"/>
    </location>
</feature>
<evidence type="ECO:0000259" key="2">
    <source>
        <dbReference type="Pfam" id="PF24883"/>
    </source>
</evidence>
<dbReference type="AlphaFoldDB" id="A0A9P5X0W5"/>
<evidence type="ECO:0000313" key="4">
    <source>
        <dbReference type="Proteomes" id="UP000807342"/>
    </source>
</evidence>
<sequence>LLQTSNPNATYDSSARHPPPLCFPGTRVQYIKDITDWAIPTIGTDAPLPLYWMKGPAGVGKSAIAQTCVERLKKLGNLGAAFFFA</sequence>
<name>A0A9P5X0W5_9AGAR</name>
<evidence type="ECO:0000256" key="1">
    <source>
        <dbReference type="ARBA" id="ARBA00022737"/>
    </source>
</evidence>
<dbReference type="Pfam" id="PF24883">
    <property type="entry name" value="NPHP3_N"/>
    <property type="match status" value="1"/>
</dbReference>
<keyword evidence="1" id="KW-0677">Repeat</keyword>
<feature type="non-terminal residue" evidence="3">
    <location>
        <position position="1"/>
    </location>
</feature>
<organism evidence="3 4">
    <name type="scientific">Macrolepiota fuliginosa MF-IS2</name>
    <dbReference type="NCBI Taxonomy" id="1400762"/>
    <lineage>
        <taxon>Eukaryota</taxon>
        <taxon>Fungi</taxon>
        <taxon>Dikarya</taxon>
        <taxon>Basidiomycota</taxon>
        <taxon>Agaricomycotina</taxon>
        <taxon>Agaricomycetes</taxon>
        <taxon>Agaricomycetidae</taxon>
        <taxon>Agaricales</taxon>
        <taxon>Agaricineae</taxon>
        <taxon>Agaricaceae</taxon>
        <taxon>Macrolepiota</taxon>
    </lineage>
</organism>
<feature type="non-terminal residue" evidence="3">
    <location>
        <position position="85"/>
    </location>
</feature>
<dbReference type="OrthoDB" id="2928561at2759"/>
<proteinExistence type="predicted"/>
<accession>A0A9P5X0W5</accession>
<protein>
    <recommendedName>
        <fullName evidence="2">Nephrocystin 3-like N-terminal domain-containing protein</fullName>
    </recommendedName>
</protein>
<dbReference type="EMBL" id="MU151605">
    <property type="protein sequence ID" value="KAF9442564.1"/>
    <property type="molecule type" value="Genomic_DNA"/>
</dbReference>
<reference evidence="3" key="1">
    <citation type="submission" date="2020-11" db="EMBL/GenBank/DDBJ databases">
        <authorList>
            <consortium name="DOE Joint Genome Institute"/>
            <person name="Ahrendt S."/>
            <person name="Riley R."/>
            <person name="Andreopoulos W."/>
            <person name="Labutti K."/>
            <person name="Pangilinan J."/>
            <person name="Ruiz-Duenas F.J."/>
            <person name="Barrasa J.M."/>
            <person name="Sanchez-Garcia M."/>
            <person name="Camarero S."/>
            <person name="Miyauchi S."/>
            <person name="Serrano A."/>
            <person name="Linde D."/>
            <person name="Babiker R."/>
            <person name="Drula E."/>
            <person name="Ayuso-Fernandez I."/>
            <person name="Pacheco R."/>
            <person name="Padilla G."/>
            <person name="Ferreira P."/>
            <person name="Barriuso J."/>
            <person name="Kellner H."/>
            <person name="Castanera R."/>
            <person name="Alfaro M."/>
            <person name="Ramirez L."/>
            <person name="Pisabarro A.G."/>
            <person name="Kuo A."/>
            <person name="Tritt A."/>
            <person name="Lipzen A."/>
            <person name="He G."/>
            <person name="Yan M."/>
            <person name="Ng V."/>
            <person name="Cullen D."/>
            <person name="Martin F."/>
            <person name="Rosso M.-N."/>
            <person name="Henrissat B."/>
            <person name="Hibbett D."/>
            <person name="Martinez A.T."/>
            <person name="Grigoriev I.V."/>
        </authorList>
    </citation>
    <scope>NUCLEOTIDE SEQUENCE</scope>
    <source>
        <strain evidence="3">MF-IS2</strain>
    </source>
</reference>
<evidence type="ECO:0000313" key="3">
    <source>
        <dbReference type="EMBL" id="KAF9442564.1"/>
    </source>
</evidence>
<comment type="caution">
    <text evidence="3">The sequence shown here is derived from an EMBL/GenBank/DDBJ whole genome shotgun (WGS) entry which is preliminary data.</text>
</comment>
<dbReference type="Proteomes" id="UP000807342">
    <property type="component" value="Unassembled WGS sequence"/>
</dbReference>
<gene>
    <name evidence="3" type="ORF">P691DRAFT_625994</name>
</gene>
<keyword evidence="4" id="KW-1185">Reference proteome</keyword>
<dbReference type="InterPro" id="IPR056884">
    <property type="entry name" value="NPHP3-like_N"/>
</dbReference>